<evidence type="ECO:0000313" key="8">
    <source>
        <dbReference type="Proteomes" id="UP000216961"/>
    </source>
</evidence>
<dbReference type="EMBL" id="NPBQ01000070">
    <property type="protein sequence ID" value="PAD83104.1"/>
    <property type="molecule type" value="Genomic_DNA"/>
</dbReference>
<protein>
    <submittedName>
        <fullName evidence="7">Glycosyltransferase</fullName>
    </submittedName>
</protein>
<comment type="caution">
    <text evidence="7">The sequence shown here is derived from an EMBL/GenBank/DDBJ whole genome shotgun (WGS) entry which is preliminary data.</text>
</comment>
<dbReference type="InterPro" id="IPR029044">
    <property type="entry name" value="Nucleotide-diphossugar_trans"/>
</dbReference>
<dbReference type="Proteomes" id="UP000216961">
    <property type="component" value="Unassembled WGS sequence"/>
</dbReference>
<dbReference type="AlphaFoldDB" id="A0A268FCL1"/>
<evidence type="ECO:0000256" key="3">
    <source>
        <dbReference type="ARBA" id="ARBA00022679"/>
    </source>
</evidence>
<name>A0A268FCL1_NIACI</name>
<organism evidence="7 8">
    <name type="scientific">Niallia circulans</name>
    <name type="common">Bacillus circulans</name>
    <dbReference type="NCBI Taxonomy" id="1397"/>
    <lineage>
        <taxon>Bacteria</taxon>
        <taxon>Bacillati</taxon>
        <taxon>Bacillota</taxon>
        <taxon>Bacilli</taxon>
        <taxon>Bacillales</taxon>
        <taxon>Bacillaceae</taxon>
        <taxon>Niallia</taxon>
    </lineage>
</organism>
<dbReference type="InterPro" id="IPR001173">
    <property type="entry name" value="Glyco_trans_2-like"/>
</dbReference>
<dbReference type="InterPro" id="IPR050256">
    <property type="entry name" value="Glycosyltransferase_2"/>
</dbReference>
<accession>A0A268FCL1</accession>
<keyword evidence="4" id="KW-0812">Transmembrane</keyword>
<dbReference type="GO" id="GO:0016757">
    <property type="term" value="F:glycosyltransferase activity"/>
    <property type="evidence" value="ECO:0007669"/>
    <property type="project" value="UniProtKB-KW"/>
</dbReference>
<dbReference type="RefSeq" id="WP_095330303.1">
    <property type="nucleotide sequence ID" value="NZ_CP026031.1"/>
</dbReference>
<evidence type="ECO:0000256" key="5">
    <source>
        <dbReference type="ARBA" id="ARBA00022989"/>
    </source>
</evidence>
<dbReference type="CDD" id="cd04187">
    <property type="entry name" value="DPM1_like_bac"/>
    <property type="match status" value="1"/>
</dbReference>
<keyword evidence="5" id="KW-1133">Transmembrane helix</keyword>
<evidence type="ECO:0000256" key="6">
    <source>
        <dbReference type="ARBA" id="ARBA00023136"/>
    </source>
</evidence>
<keyword evidence="2" id="KW-0328">Glycosyltransferase</keyword>
<evidence type="ECO:0000256" key="1">
    <source>
        <dbReference type="ARBA" id="ARBA00004141"/>
    </source>
</evidence>
<proteinExistence type="predicted"/>
<dbReference type="GO" id="GO:0005886">
    <property type="term" value="C:plasma membrane"/>
    <property type="evidence" value="ECO:0007669"/>
    <property type="project" value="TreeGrafter"/>
</dbReference>
<reference evidence="7 8" key="1">
    <citation type="submission" date="2017-07" db="EMBL/GenBank/DDBJ databases">
        <title>Isolation and whole genome analysis of endospore-forming bacteria from heroin.</title>
        <authorList>
            <person name="Kalinowski J."/>
            <person name="Ahrens B."/>
            <person name="Al-Dilaimi A."/>
            <person name="Winkler A."/>
            <person name="Wibberg D."/>
            <person name="Schleenbecker U."/>
            <person name="Ruckert C."/>
            <person name="Wolfel R."/>
            <person name="Grass G."/>
        </authorList>
    </citation>
    <scope>NUCLEOTIDE SEQUENCE [LARGE SCALE GENOMIC DNA]</scope>
    <source>
        <strain evidence="7 8">7521-2</strain>
    </source>
</reference>
<evidence type="ECO:0000313" key="7">
    <source>
        <dbReference type="EMBL" id="PAD83104.1"/>
    </source>
</evidence>
<dbReference type="KEGG" id="bcir:C2I06_13785"/>
<dbReference type="PANTHER" id="PTHR48090:SF1">
    <property type="entry name" value="PROPHAGE BACTOPRENOL GLUCOSYL TRANSFERASE HOMOLOG"/>
    <property type="match status" value="1"/>
</dbReference>
<comment type="subcellular location">
    <subcellularLocation>
        <location evidence="1">Membrane</location>
        <topology evidence="1">Multi-pass membrane protein</topology>
    </subcellularLocation>
</comment>
<keyword evidence="6" id="KW-0472">Membrane</keyword>
<dbReference type="Gene3D" id="3.90.550.10">
    <property type="entry name" value="Spore Coat Polysaccharide Biosynthesis Protein SpsA, Chain A"/>
    <property type="match status" value="1"/>
</dbReference>
<dbReference type="PANTHER" id="PTHR48090">
    <property type="entry name" value="UNDECAPRENYL-PHOSPHATE 4-DEOXY-4-FORMAMIDO-L-ARABINOSE TRANSFERASE-RELATED"/>
    <property type="match status" value="1"/>
</dbReference>
<dbReference type="SUPFAM" id="SSF53448">
    <property type="entry name" value="Nucleotide-diphospho-sugar transferases"/>
    <property type="match status" value="1"/>
</dbReference>
<sequence>MQKTILTIAVPCFNEEEVFEQTMGNLRTVLRDLMEENLISEQSQLLFIDDGSKDATWEKIENATLFDPLVSGIKLSRNFGHQRALLAGLEEAVKFSDCVISIDADLQDDTGVIRDFIIEYLKGNEIVYGVRSKRETDTFFKRNTAQGFYRLMEKMGLSLVYNHADYRLLSKRAIEEMLRFKESNLFLRGIVPLLGFKSTKVYYERKERAAGESKYPFRKMIAFALDGITSFSVKPIRLITILGFLFSVISVFAGVYAIVQKFMGHTESGWTSIMISVWLLGGLMLMSIGLIGEYIGKIYEEVKQRPRYIIESNLCKKIEKRSKVQS</sequence>
<dbReference type="Pfam" id="PF00535">
    <property type="entry name" value="Glycos_transf_2"/>
    <property type="match status" value="1"/>
</dbReference>
<gene>
    <name evidence="7" type="ORF">CHH57_11180</name>
</gene>
<evidence type="ECO:0000256" key="4">
    <source>
        <dbReference type="ARBA" id="ARBA00022692"/>
    </source>
</evidence>
<evidence type="ECO:0000256" key="2">
    <source>
        <dbReference type="ARBA" id="ARBA00022676"/>
    </source>
</evidence>
<keyword evidence="3" id="KW-0808">Transferase</keyword>